<feature type="region of interest" description="Disordered" evidence="1">
    <location>
        <begin position="17"/>
        <end position="44"/>
    </location>
</feature>
<reference evidence="2 3" key="1">
    <citation type="journal article" date="2018" name="Front. Plant Sci.">
        <title>Red Clover (Trifolium pratense) and Zigzag Clover (T. medium) - A Picture of Genomic Similarities and Differences.</title>
        <authorList>
            <person name="Dluhosova J."/>
            <person name="Istvanek J."/>
            <person name="Nedelnik J."/>
            <person name="Repkova J."/>
        </authorList>
    </citation>
    <scope>NUCLEOTIDE SEQUENCE [LARGE SCALE GENOMIC DNA]</scope>
    <source>
        <strain evidence="3">cv. 10/8</strain>
        <tissue evidence="2">Leaf</tissue>
    </source>
</reference>
<evidence type="ECO:0000313" key="3">
    <source>
        <dbReference type="Proteomes" id="UP000265520"/>
    </source>
</evidence>
<evidence type="ECO:0000256" key="1">
    <source>
        <dbReference type="SAM" id="MobiDB-lite"/>
    </source>
</evidence>
<evidence type="ECO:0000313" key="2">
    <source>
        <dbReference type="EMBL" id="MCI64971.1"/>
    </source>
</evidence>
<dbReference type="Proteomes" id="UP000265520">
    <property type="component" value="Unassembled WGS sequence"/>
</dbReference>
<dbReference type="AlphaFoldDB" id="A0A392TUV8"/>
<accession>A0A392TUV8</accession>
<protein>
    <submittedName>
        <fullName evidence="2">Uncharacterized protein</fullName>
    </submittedName>
</protein>
<organism evidence="2 3">
    <name type="scientific">Trifolium medium</name>
    <dbReference type="NCBI Taxonomy" id="97028"/>
    <lineage>
        <taxon>Eukaryota</taxon>
        <taxon>Viridiplantae</taxon>
        <taxon>Streptophyta</taxon>
        <taxon>Embryophyta</taxon>
        <taxon>Tracheophyta</taxon>
        <taxon>Spermatophyta</taxon>
        <taxon>Magnoliopsida</taxon>
        <taxon>eudicotyledons</taxon>
        <taxon>Gunneridae</taxon>
        <taxon>Pentapetalae</taxon>
        <taxon>rosids</taxon>
        <taxon>fabids</taxon>
        <taxon>Fabales</taxon>
        <taxon>Fabaceae</taxon>
        <taxon>Papilionoideae</taxon>
        <taxon>50 kb inversion clade</taxon>
        <taxon>NPAAA clade</taxon>
        <taxon>Hologalegina</taxon>
        <taxon>IRL clade</taxon>
        <taxon>Trifolieae</taxon>
        <taxon>Trifolium</taxon>
    </lineage>
</organism>
<comment type="caution">
    <text evidence="2">The sequence shown here is derived from an EMBL/GenBank/DDBJ whole genome shotgun (WGS) entry which is preliminary data.</text>
</comment>
<keyword evidence="3" id="KW-1185">Reference proteome</keyword>
<name>A0A392TUV8_9FABA</name>
<proteinExistence type="predicted"/>
<sequence length="44" mass="4846">MPEFVLPKSCGKIPERIRVNSANTTGAQDTKPKVAFNARKQSKT</sequence>
<dbReference type="EMBL" id="LXQA010666936">
    <property type="protein sequence ID" value="MCI64971.1"/>
    <property type="molecule type" value="Genomic_DNA"/>
</dbReference>